<dbReference type="eggNOG" id="arCOG02766">
    <property type="taxonomic scope" value="Archaea"/>
</dbReference>
<accession>F8D371</accession>
<feature type="transmembrane region" description="Helical" evidence="1">
    <location>
        <begin position="144"/>
        <end position="165"/>
    </location>
</feature>
<dbReference type="Pfam" id="PF02517">
    <property type="entry name" value="Rce1-like"/>
    <property type="match status" value="1"/>
</dbReference>
<dbReference type="OrthoDB" id="170198at2157"/>
<dbReference type="EMBL" id="CP002839">
    <property type="protein sequence ID" value="AEH38503.1"/>
    <property type="molecule type" value="Genomic_DNA"/>
</dbReference>
<dbReference type="HOGENOM" id="CLU_1122609_0_0_2"/>
<sequence length="247" mass="26093">MPIRTRWPSTDARIDSTAQTDETTLGNRVWLILGATALVLVVTSALITGYVATIGEPGLEPPPGVIYGAVGIGLSAALALLWRRFDEPERLAAFPLQRPSRAELGWTAVCVPLGIGAFLVGEWVAGLFGFELTPFYTYDLGDPATLAGVAFGVVLVAPLVEELLFRGALVGALLGRGWSLLTASAGSIVVFAGYHVFALGVAGVAAIAAWSVFPTVLRLRFDNLTGAWLLHLCNNIFAYVIVTAVLV</sequence>
<feature type="transmembrane region" description="Helical" evidence="1">
    <location>
        <begin position="186"/>
        <end position="213"/>
    </location>
</feature>
<dbReference type="STRING" id="797210.Halxa_3898"/>
<dbReference type="Proteomes" id="UP000006794">
    <property type="component" value="Chromosome"/>
</dbReference>
<feature type="transmembrane region" description="Helical" evidence="1">
    <location>
        <begin position="64"/>
        <end position="83"/>
    </location>
</feature>
<name>F8D371_HALXS</name>
<dbReference type="KEGG" id="hxa:Halxa_3898"/>
<evidence type="ECO:0000259" key="2">
    <source>
        <dbReference type="Pfam" id="PF02517"/>
    </source>
</evidence>
<keyword evidence="1" id="KW-0812">Transmembrane</keyword>
<dbReference type="InterPro" id="IPR003675">
    <property type="entry name" value="Rce1/LyrA-like_dom"/>
</dbReference>
<feature type="transmembrane region" description="Helical" evidence="1">
    <location>
        <begin position="29"/>
        <end position="52"/>
    </location>
</feature>
<proteinExistence type="predicted"/>
<evidence type="ECO:0000313" key="3">
    <source>
        <dbReference type="EMBL" id="AEH38503.1"/>
    </source>
</evidence>
<reference evidence="3 4" key="1">
    <citation type="journal article" date="2012" name="Stand. Genomic Sci.">
        <title>Complete genome sequence of Halopiger xanaduensis type strain (SH-6(T)).</title>
        <authorList>
            <person name="Anderson I."/>
            <person name="Tindall B.J."/>
            <person name="Rohde M."/>
            <person name="Lucas S."/>
            <person name="Han J."/>
            <person name="Lapidus A."/>
            <person name="Cheng J.F."/>
            <person name="Goodwin L."/>
            <person name="Pitluck S."/>
            <person name="Peters L."/>
            <person name="Pati A."/>
            <person name="Mikhailova N."/>
            <person name="Pagani I."/>
            <person name="Teshima H."/>
            <person name="Han C."/>
            <person name="Tapia R."/>
            <person name="Land M."/>
            <person name="Woyke T."/>
            <person name="Klenk H.P."/>
            <person name="Kyrpides N."/>
            <person name="Ivanova N."/>
        </authorList>
    </citation>
    <scope>NUCLEOTIDE SEQUENCE [LARGE SCALE GENOMIC DNA]</scope>
    <source>
        <strain evidence="4">DSM 18323 / JCM 14033 / SH-6</strain>
    </source>
</reference>
<keyword evidence="4" id="KW-1185">Reference proteome</keyword>
<dbReference type="GeneID" id="10798840"/>
<keyword evidence="1" id="KW-1133">Transmembrane helix</keyword>
<evidence type="ECO:0000256" key="1">
    <source>
        <dbReference type="SAM" id="Phobius"/>
    </source>
</evidence>
<organism evidence="3 4">
    <name type="scientific">Halopiger xanaduensis (strain DSM 18323 / JCM 14033 / SH-6)</name>
    <dbReference type="NCBI Taxonomy" id="797210"/>
    <lineage>
        <taxon>Archaea</taxon>
        <taxon>Methanobacteriati</taxon>
        <taxon>Methanobacteriota</taxon>
        <taxon>Stenosarchaea group</taxon>
        <taxon>Halobacteria</taxon>
        <taxon>Halobacteriales</taxon>
        <taxon>Natrialbaceae</taxon>
        <taxon>Halopiger</taxon>
    </lineage>
</organism>
<dbReference type="RefSeq" id="WP_013881389.1">
    <property type="nucleotide sequence ID" value="NC_015666.1"/>
</dbReference>
<feature type="transmembrane region" description="Helical" evidence="1">
    <location>
        <begin position="225"/>
        <end position="246"/>
    </location>
</feature>
<protein>
    <submittedName>
        <fullName evidence="3">Abortive infection protein</fullName>
    </submittedName>
</protein>
<feature type="transmembrane region" description="Helical" evidence="1">
    <location>
        <begin position="104"/>
        <end position="124"/>
    </location>
</feature>
<keyword evidence="1" id="KW-0472">Membrane</keyword>
<feature type="domain" description="CAAX prenyl protease 2/Lysostaphin resistance protein A-like" evidence="2">
    <location>
        <begin position="146"/>
        <end position="237"/>
    </location>
</feature>
<dbReference type="GO" id="GO:0080120">
    <property type="term" value="P:CAAX-box protein maturation"/>
    <property type="evidence" value="ECO:0007669"/>
    <property type="project" value="UniProtKB-ARBA"/>
</dbReference>
<dbReference type="AlphaFoldDB" id="F8D371"/>
<gene>
    <name evidence="3" type="ordered locus">Halxa_3898</name>
</gene>
<dbReference type="GO" id="GO:0004175">
    <property type="term" value="F:endopeptidase activity"/>
    <property type="evidence" value="ECO:0007669"/>
    <property type="project" value="UniProtKB-ARBA"/>
</dbReference>
<evidence type="ECO:0000313" key="4">
    <source>
        <dbReference type="Proteomes" id="UP000006794"/>
    </source>
</evidence>